<dbReference type="SUPFAM" id="SSF56219">
    <property type="entry name" value="DNase I-like"/>
    <property type="match status" value="1"/>
</dbReference>
<evidence type="ECO:0000259" key="1">
    <source>
        <dbReference type="Pfam" id="PF14529"/>
    </source>
</evidence>
<dbReference type="Gene3D" id="3.60.10.10">
    <property type="entry name" value="Endonuclease/exonuclease/phosphatase"/>
    <property type="match status" value="1"/>
</dbReference>
<evidence type="ECO:0000313" key="3">
    <source>
        <dbReference type="Proteomes" id="UP000478052"/>
    </source>
</evidence>
<comment type="caution">
    <text evidence="2">The sequence shown here is derived from an EMBL/GenBank/DDBJ whole genome shotgun (WGS) entry which is preliminary data.</text>
</comment>
<dbReference type="Pfam" id="PF14529">
    <property type="entry name" value="Exo_endo_phos_2"/>
    <property type="match status" value="1"/>
</dbReference>
<keyword evidence="3" id="KW-1185">Reference proteome</keyword>
<dbReference type="OrthoDB" id="6626684at2759"/>
<dbReference type="PANTHER" id="PTHR33273:SF4">
    <property type="entry name" value="ENDONUCLEASE_EXONUCLEASE_PHOSPHATASE DOMAIN-CONTAINING PROTEIN"/>
    <property type="match status" value="1"/>
</dbReference>
<gene>
    <name evidence="2" type="ORF">FWK35_00028396</name>
</gene>
<feature type="domain" description="Endonuclease/exonuclease/phosphatase" evidence="1">
    <location>
        <begin position="110"/>
        <end position="184"/>
    </location>
</feature>
<protein>
    <submittedName>
        <fullName evidence="2">Tigger transposable element-derived protein 6-like</fullName>
    </submittedName>
</protein>
<dbReference type="PANTHER" id="PTHR33273">
    <property type="entry name" value="DOMAIN-CONTAINING PROTEIN, PUTATIVE-RELATED"/>
    <property type="match status" value="1"/>
</dbReference>
<dbReference type="Proteomes" id="UP000478052">
    <property type="component" value="Unassembled WGS sequence"/>
</dbReference>
<dbReference type="EMBL" id="VUJU01010780">
    <property type="protein sequence ID" value="KAF0713045.1"/>
    <property type="molecule type" value="Genomic_DNA"/>
</dbReference>
<evidence type="ECO:0000313" key="2">
    <source>
        <dbReference type="EMBL" id="KAF0713045.1"/>
    </source>
</evidence>
<dbReference type="GO" id="GO:0003824">
    <property type="term" value="F:catalytic activity"/>
    <property type="evidence" value="ECO:0007669"/>
    <property type="project" value="InterPro"/>
</dbReference>
<dbReference type="AlphaFoldDB" id="A0A6G0W019"/>
<name>A0A6G0W019_APHCR</name>
<reference evidence="2 3" key="1">
    <citation type="submission" date="2019-08" db="EMBL/GenBank/DDBJ databases">
        <title>Whole genome of Aphis craccivora.</title>
        <authorList>
            <person name="Voronova N.V."/>
            <person name="Shulinski R.S."/>
            <person name="Bandarenka Y.V."/>
            <person name="Zhorov D.G."/>
            <person name="Warner D."/>
        </authorList>
    </citation>
    <scope>NUCLEOTIDE SEQUENCE [LARGE SCALE GENOMIC DNA]</scope>
    <source>
        <strain evidence="2">180601</strain>
        <tissue evidence="2">Whole Body</tissue>
    </source>
</reference>
<accession>A0A6G0W019</accession>
<proteinExistence type="predicted"/>
<dbReference type="InterPro" id="IPR036691">
    <property type="entry name" value="Endo/exonu/phosph_ase_sf"/>
</dbReference>
<sequence length="189" mass="21091">MMAAVNNYSHPPSILLWNANGILNNINELQLTLTENRINIAMISETHLTQKNFLNIQGFEALRADHPDGSAHGRTVLVVSRRIPHSPFPSHTSHKLQIIATSIVLNSIPISFASAYLPPGCQFPENVLTSFIFSLNHTFLIGADFNAKHLNWGSRYTNTRGRSLFRVISSSHAKAITTDAPTYWLTCQR</sequence>
<organism evidence="2 3">
    <name type="scientific">Aphis craccivora</name>
    <name type="common">Cowpea aphid</name>
    <dbReference type="NCBI Taxonomy" id="307492"/>
    <lineage>
        <taxon>Eukaryota</taxon>
        <taxon>Metazoa</taxon>
        <taxon>Ecdysozoa</taxon>
        <taxon>Arthropoda</taxon>
        <taxon>Hexapoda</taxon>
        <taxon>Insecta</taxon>
        <taxon>Pterygota</taxon>
        <taxon>Neoptera</taxon>
        <taxon>Paraneoptera</taxon>
        <taxon>Hemiptera</taxon>
        <taxon>Sternorrhyncha</taxon>
        <taxon>Aphidomorpha</taxon>
        <taxon>Aphidoidea</taxon>
        <taxon>Aphididae</taxon>
        <taxon>Aphidini</taxon>
        <taxon>Aphis</taxon>
        <taxon>Aphis</taxon>
    </lineage>
</organism>
<dbReference type="InterPro" id="IPR005135">
    <property type="entry name" value="Endo/exonuclease/phosphatase"/>
</dbReference>